<accession>A0A1W2TQ96</accession>
<keyword evidence="2" id="KW-1185">Reference proteome</keyword>
<dbReference type="PANTHER" id="PTHR42070">
    <property type="entry name" value="FILAMENT ASSOCIATED PROTEIN, PUTATIVE (AFU_ORTHOLOGUE AFUA_8G06630)-RELATED"/>
    <property type="match status" value="1"/>
</dbReference>
<dbReference type="EMBL" id="DF977493">
    <property type="protein sequence ID" value="GAP90601.1"/>
    <property type="molecule type" value="Genomic_DNA"/>
</dbReference>
<sequence length="247" mass="27844">MNDGGPPTARNTSVANVEERARLRRNQRNSRARKQAYVQDLEQRWNECVRLGAQATVEMQREARRVQEENRLLRTLLHRQGVDDMAIHEAITVARQTERNNIPLPASHCSPEPPRATGINAAVLRTQNTNTPHPYTPDLPEGLAFVGNPAPWEAQSNRPQDLDFNHWLTDLCFIKDALGINMFPEEQLFQGGADQVGTSQGVYPDLAIHDAQHSQPLSIQDDIEANILDLLQEGDCSNSDWENTHYV</sequence>
<proteinExistence type="predicted"/>
<dbReference type="AlphaFoldDB" id="A0A1W2TQ96"/>
<evidence type="ECO:0000313" key="2">
    <source>
        <dbReference type="Proteomes" id="UP000054516"/>
    </source>
</evidence>
<name>A0A1W2TQ96_ROSNE</name>
<dbReference type="CDD" id="cd14688">
    <property type="entry name" value="bZIP_YAP"/>
    <property type="match status" value="1"/>
</dbReference>
<dbReference type="STRING" id="77044.A0A1W2TQ96"/>
<evidence type="ECO:0000313" key="1">
    <source>
        <dbReference type="EMBL" id="GAP90601.1"/>
    </source>
</evidence>
<protein>
    <recommendedName>
        <fullName evidence="3">BZIP domain-containing protein</fullName>
    </recommendedName>
</protein>
<evidence type="ECO:0008006" key="3">
    <source>
        <dbReference type="Google" id="ProtNLM"/>
    </source>
</evidence>
<dbReference type="Proteomes" id="UP000054516">
    <property type="component" value="Unassembled WGS sequence"/>
</dbReference>
<organism evidence="1">
    <name type="scientific">Rosellinia necatrix</name>
    <name type="common">White root-rot fungus</name>
    <dbReference type="NCBI Taxonomy" id="77044"/>
    <lineage>
        <taxon>Eukaryota</taxon>
        <taxon>Fungi</taxon>
        <taxon>Dikarya</taxon>
        <taxon>Ascomycota</taxon>
        <taxon>Pezizomycotina</taxon>
        <taxon>Sordariomycetes</taxon>
        <taxon>Xylariomycetidae</taxon>
        <taxon>Xylariales</taxon>
        <taxon>Xylariaceae</taxon>
        <taxon>Rosellinia</taxon>
    </lineage>
</organism>
<dbReference type="PANTHER" id="PTHR42070:SF1">
    <property type="entry name" value="FILAMENT ASSOCIATED PROTEIN, PUTATIVE (AFU_ORTHOLOGUE AFUA_8G06630)-RELATED"/>
    <property type="match status" value="1"/>
</dbReference>
<reference evidence="1" key="1">
    <citation type="submission" date="2016-03" db="EMBL/GenBank/DDBJ databases">
        <title>Draft genome sequence of Rosellinia necatrix.</title>
        <authorList>
            <person name="Kanematsu S."/>
        </authorList>
    </citation>
    <scope>NUCLEOTIDE SEQUENCE [LARGE SCALE GENOMIC DNA]</scope>
    <source>
        <strain evidence="1">W97</strain>
    </source>
</reference>
<gene>
    <name evidence="1" type="ORF">SAMD00023353_4800850</name>
</gene>
<dbReference type="OrthoDB" id="4505928at2759"/>